<dbReference type="GO" id="GO:0046914">
    <property type="term" value="F:transition metal ion binding"/>
    <property type="evidence" value="ECO:0007669"/>
    <property type="project" value="InterPro"/>
</dbReference>
<dbReference type="Proteomes" id="UP000292262">
    <property type="component" value="Unassembled WGS sequence"/>
</dbReference>
<dbReference type="GO" id="GO:0003824">
    <property type="term" value="F:catalytic activity"/>
    <property type="evidence" value="ECO:0007669"/>
    <property type="project" value="InterPro"/>
</dbReference>
<evidence type="ECO:0000313" key="2">
    <source>
        <dbReference type="Proteomes" id="UP000292262"/>
    </source>
</evidence>
<reference evidence="1 2" key="1">
    <citation type="submission" date="2019-02" db="EMBL/GenBank/DDBJ databases">
        <title>Genomic Encyclopedia of Type Strains, Phase IV (KMG-IV): sequencing the most valuable type-strain genomes for metagenomic binning, comparative biology and taxonomic classification.</title>
        <authorList>
            <person name="Goeker M."/>
        </authorList>
    </citation>
    <scope>NUCLEOTIDE SEQUENCE [LARGE SCALE GENOMIC DNA]</scope>
    <source>
        <strain evidence="1 2">DSM 17196</strain>
    </source>
</reference>
<accession>A0A4Q7PHL2</accession>
<comment type="caution">
    <text evidence="1">The sequence shown here is derived from an EMBL/GenBank/DDBJ whole genome shotgun (WGS) entry which is preliminary data.</text>
</comment>
<keyword evidence="2" id="KW-1185">Reference proteome</keyword>
<dbReference type="Gene3D" id="3.90.330.10">
    <property type="entry name" value="Nitrile hydratase alpha /Thiocyanate hydrolase gamma"/>
    <property type="match status" value="1"/>
</dbReference>
<dbReference type="SUPFAM" id="SSF56209">
    <property type="entry name" value="Nitrile hydratase alpha chain"/>
    <property type="match status" value="1"/>
</dbReference>
<dbReference type="OrthoDB" id="1275056at2"/>
<gene>
    <name evidence="1" type="ORF">EV197_0648</name>
</gene>
<dbReference type="InterPro" id="IPR036648">
    <property type="entry name" value="CN_Hdrase_a/SCN_Hdrase_g_sf"/>
</dbReference>
<sequence>MRLEEQQNLIYNLIAKAQDDESFKKELINNPKQAIKNFSGIELDIPEGKQIVVRDQTDTSKLFLNIPTNPGIDDMELNEEQLEAVSGGVGTIIDFGELTLPIIDCFPIPAGEDRPK</sequence>
<dbReference type="AlphaFoldDB" id="A0A4Q7PHL2"/>
<dbReference type="RefSeq" id="WP_130285277.1">
    <property type="nucleotide sequence ID" value="NZ_SGXE01000001.1"/>
</dbReference>
<name>A0A4Q7PHL2_9FLAO</name>
<dbReference type="NCBIfam" id="TIGR03793">
    <property type="entry name" value="leader_NHLP"/>
    <property type="match status" value="1"/>
</dbReference>
<organism evidence="1 2">
    <name type="scientific">Aquimarina brevivitae</name>
    <dbReference type="NCBI Taxonomy" id="323412"/>
    <lineage>
        <taxon>Bacteria</taxon>
        <taxon>Pseudomonadati</taxon>
        <taxon>Bacteroidota</taxon>
        <taxon>Flavobacteriia</taxon>
        <taxon>Flavobacteriales</taxon>
        <taxon>Flavobacteriaceae</taxon>
        <taxon>Aquimarina</taxon>
    </lineage>
</organism>
<proteinExistence type="predicted"/>
<dbReference type="InterPro" id="IPR022513">
    <property type="entry name" value="TOMM_pelo"/>
</dbReference>
<protein>
    <submittedName>
        <fullName evidence="1">Putative ribosomally synthesized peptide</fullName>
    </submittedName>
</protein>
<dbReference type="EMBL" id="SGXE01000001">
    <property type="protein sequence ID" value="RZS99438.1"/>
    <property type="molecule type" value="Genomic_DNA"/>
</dbReference>
<evidence type="ECO:0000313" key="1">
    <source>
        <dbReference type="EMBL" id="RZS99438.1"/>
    </source>
</evidence>